<dbReference type="Proteomes" id="UP001059597">
    <property type="component" value="Chromosome"/>
</dbReference>
<protein>
    <recommendedName>
        <fullName evidence="3">AraC family transcriptional regulator</fullName>
    </recommendedName>
</protein>
<proteinExistence type="predicted"/>
<dbReference type="EMBL" id="AP026073">
    <property type="protein sequence ID" value="BDM69945.1"/>
    <property type="molecule type" value="Genomic_DNA"/>
</dbReference>
<evidence type="ECO:0000313" key="1">
    <source>
        <dbReference type="EMBL" id="BDM69945.1"/>
    </source>
</evidence>
<evidence type="ECO:0008006" key="3">
    <source>
        <dbReference type="Google" id="ProtNLM"/>
    </source>
</evidence>
<name>A0ABM7ZUA6_STRNI</name>
<organism evidence="1 2">
    <name type="scientific">Streptomyces nigrescens</name>
    <dbReference type="NCBI Taxonomy" id="1920"/>
    <lineage>
        <taxon>Bacteria</taxon>
        <taxon>Bacillati</taxon>
        <taxon>Actinomycetota</taxon>
        <taxon>Actinomycetes</taxon>
        <taxon>Kitasatosporales</taxon>
        <taxon>Streptomycetaceae</taxon>
        <taxon>Streptomyces</taxon>
    </lineage>
</organism>
<keyword evidence="2" id="KW-1185">Reference proteome</keyword>
<evidence type="ECO:0000313" key="2">
    <source>
        <dbReference type="Proteomes" id="UP001059597"/>
    </source>
</evidence>
<reference evidence="1" key="1">
    <citation type="submission" date="2022-06" db="EMBL/GenBank/DDBJ databases">
        <title>Complete genome sequence of Streptomyces nigrescens HEK616.</title>
        <authorList>
            <person name="Asamizu S."/>
            <person name="Onaka H."/>
        </authorList>
    </citation>
    <scope>NUCLEOTIDE SEQUENCE</scope>
    <source>
        <strain evidence="1">HEK616</strain>
    </source>
</reference>
<sequence length="70" mass="7337">MGEQSPYRLVLSPAGLLRRDALRGVEAHHLQPCVVSLGMFFEEVGVAQLGEVPAGGLAVSGPSLQIRPGD</sequence>
<gene>
    <name evidence="1" type="ORF">HEK616_34320</name>
</gene>
<accession>A0ABM7ZUA6</accession>